<feature type="domain" description="Major facilitator superfamily (MFS) profile" evidence="7">
    <location>
        <begin position="65"/>
        <end position="458"/>
    </location>
</feature>
<evidence type="ECO:0000313" key="9">
    <source>
        <dbReference type="Proteomes" id="UP000305654"/>
    </source>
</evidence>
<dbReference type="Gene3D" id="1.20.1250.20">
    <property type="entry name" value="MFS general substrate transporter like domains"/>
    <property type="match status" value="1"/>
</dbReference>
<evidence type="ECO:0000256" key="2">
    <source>
        <dbReference type="ARBA" id="ARBA00022475"/>
    </source>
</evidence>
<name>A0A5R9JGK6_9PROT</name>
<feature type="transmembrane region" description="Helical" evidence="6">
    <location>
        <begin position="198"/>
        <end position="219"/>
    </location>
</feature>
<keyword evidence="4 6" id="KW-1133">Transmembrane helix</keyword>
<feature type="transmembrane region" description="Helical" evidence="6">
    <location>
        <begin position="281"/>
        <end position="300"/>
    </location>
</feature>
<evidence type="ECO:0000256" key="4">
    <source>
        <dbReference type="ARBA" id="ARBA00022989"/>
    </source>
</evidence>
<sequence length="458" mass="47362">MNTTPVEAEDRFLNLLASILNDSGSTCVQPSLRRGVLRMAVSAGLPATPEESGKPTYLTLLRQPSFTLFFMAASASTLGSAVVPVALTFALLQIGYTATAVGLILAAQTAPTVILLLAGGVIGDRWSRRRIMMGADALRCVCQGGLAALLATGHPSLPALMLLAACLGVGNAFFSPAESGLIPEIAGEKSRIKAANSLLGISNSLSAILGPVIGGMLVGLGDAPLAIGMDALSYALSAACLAFIHLPQHERKLTTSVLTDLKQGWSVFRQHKWLQLVTAQYGLLNLVTFAPFFVLGPVIFSSMPNGARSWGWIASATGAGGVVGGLLILRFRPSRPLVAYEISAALLTAPLIVLALHASVPVLMASSAVFGLALSILNVTVQTTIQERMPEEVLSRINALFSVVATGLGPLGFALAGPVAHLAGPRHALGVGSGITLVSAAALLCLGHIRHVKAIRAP</sequence>
<evidence type="ECO:0000313" key="8">
    <source>
        <dbReference type="EMBL" id="TLU74556.1"/>
    </source>
</evidence>
<reference evidence="8 9" key="1">
    <citation type="submission" date="2019-05" db="EMBL/GenBank/DDBJ databases">
        <authorList>
            <person name="Pankratov T."/>
            <person name="Grouzdev D."/>
        </authorList>
    </citation>
    <scope>NUCLEOTIDE SEQUENCE [LARGE SCALE GENOMIC DNA]</scope>
    <source>
        <strain evidence="8 9">KEBCLARHB70R</strain>
    </source>
</reference>
<feature type="transmembrane region" description="Helical" evidence="6">
    <location>
        <begin position="393"/>
        <end position="416"/>
    </location>
</feature>
<dbReference type="OrthoDB" id="5368493at2"/>
<dbReference type="Proteomes" id="UP000305654">
    <property type="component" value="Unassembled WGS sequence"/>
</dbReference>
<dbReference type="Pfam" id="PF07690">
    <property type="entry name" value="MFS_1"/>
    <property type="match status" value="1"/>
</dbReference>
<keyword evidence="5 6" id="KW-0472">Membrane</keyword>
<evidence type="ECO:0000256" key="5">
    <source>
        <dbReference type="ARBA" id="ARBA00023136"/>
    </source>
</evidence>
<dbReference type="SUPFAM" id="SSF103473">
    <property type="entry name" value="MFS general substrate transporter"/>
    <property type="match status" value="1"/>
</dbReference>
<feature type="transmembrane region" description="Helical" evidence="6">
    <location>
        <begin position="428"/>
        <end position="449"/>
    </location>
</feature>
<dbReference type="InterPro" id="IPR020846">
    <property type="entry name" value="MFS_dom"/>
</dbReference>
<dbReference type="PANTHER" id="PTHR23513:SF11">
    <property type="entry name" value="STAPHYLOFERRIN A TRANSPORTER"/>
    <property type="match status" value="1"/>
</dbReference>
<dbReference type="PANTHER" id="PTHR23513">
    <property type="entry name" value="INTEGRAL MEMBRANE EFFLUX PROTEIN-RELATED"/>
    <property type="match status" value="1"/>
</dbReference>
<feature type="transmembrane region" description="Helical" evidence="6">
    <location>
        <begin position="338"/>
        <end position="356"/>
    </location>
</feature>
<dbReference type="PROSITE" id="PS50850">
    <property type="entry name" value="MFS"/>
    <property type="match status" value="1"/>
</dbReference>
<comment type="subcellular location">
    <subcellularLocation>
        <location evidence="1">Cell membrane</location>
        <topology evidence="1">Multi-pass membrane protein</topology>
    </subcellularLocation>
</comment>
<dbReference type="GO" id="GO:0022857">
    <property type="term" value="F:transmembrane transporter activity"/>
    <property type="evidence" value="ECO:0007669"/>
    <property type="project" value="InterPro"/>
</dbReference>
<feature type="transmembrane region" description="Helical" evidence="6">
    <location>
        <begin position="68"/>
        <end position="92"/>
    </location>
</feature>
<proteinExistence type="predicted"/>
<accession>A0A5R9JGK6</accession>
<dbReference type="CDD" id="cd06173">
    <property type="entry name" value="MFS_MefA_like"/>
    <property type="match status" value="1"/>
</dbReference>
<dbReference type="EMBL" id="VCDI01000001">
    <property type="protein sequence ID" value="TLU74556.1"/>
    <property type="molecule type" value="Genomic_DNA"/>
</dbReference>
<dbReference type="RefSeq" id="WP_138324805.1">
    <property type="nucleotide sequence ID" value="NZ_VCDI01000001.1"/>
</dbReference>
<feature type="transmembrane region" description="Helical" evidence="6">
    <location>
        <begin position="312"/>
        <end position="331"/>
    </location>
</feature>
<feature type="transmembrane region" description="Helical" evidence="6">
    <location>
        <begin position="362"/>
        <end position="381"/>
    </location>
</feature>
<evidence type="ECO:0000256" key="6">
    <source>
        <dbReference type="SAM" id="Phobius"/>
    </source>
</evidence>
<keyword evidence="2" id="KW-1003">Cell membrane</keyword>
<evidence type="ECO:0000256" key="1">
    <source>
        <dbReference type="ARBA" id="ARBA00004651"/>
    </source>
</evidence>
<protein>
    <submittedName>
        <fullName evidence="8">MFS transporter</fullName>
    </submittedName>
</protein>
<organism evidence="8 9">
    <name type="scientific">Lichenicoccus roseus</name>
    <dbReference type="NCBI Taxonomy" id="2683649"/>
    <lineage>
        <taxon>Bacteria</taxon>
        <taxon>Pseudomonadati</taxon>
        <taxon>Pseudomonadota</taxon>
        <taxon>Alphaproteobacteria</taxon>
        <taxon>Acetobacterales</taxon>
        <taxon>Acetobacteraceae</taxon>
        <taxon>Lichenicoccus</taxon>
    </lineage>
</organism>
<feature type="transmembrane region" description="Helical" evidence="6">
    <location>
        <begin position="225"/>
        <end position="246"/>
    </location>
</feature>
<keyword evidence="3 6" id="KW-0812">Transmembrane</keyword>
<dbReference type="GO" id="GO:0005886">
    <property type="term" value="C:plasma membrane"/>
    <property type="evidence" value="ECO:0007669"/>
    <property type="project" value="UniProtKB-SubCell"/>
</dbReference>
<dbReference type="InterPro" id="IPR011701">
    <property type="entry name" value="MFS"/>
</dbReference>
<dbReference type="InterPro" id="IPR036259">
    <property type="entry name" value="MFS_trans_sf"/>
</dbReference>
<evidence type="ECO:0000259" key="7">
    <source>
        <dbReference type="PROSITE" id="PS50850"/>
    </source>
</evidence>
<comment type="caution">
    <text evidence="8">The sequence shown here is derived from an EMBL/GenBank/DDBJ whole genome shotgun (WGS) entry which is preliminary data.</text>
</comment>
<keyword evidence="9" id="KW-1185">Reference proteome</keyword>
<dbReference type="AlphaFoldDB" id="A0A5R9JGK6"/>
<gene>
    <name evidence="8" type="ORF">FE263_05165</name>
</gene>
<feature type="transmembrane region" description="Helical" evidence="6">
    <location>
        <begin position="98"/>
        <end position="119"/>
    </location>
</feature>
<evidence type="ECO:0000256" key="3">
    <source>
        <dbReference type="ARBA" id="ARBA00022692"/>
    </source>
</evidence>